<dbReference type="PANTHER" id="PTHR42788:SF19">
    <property type="entry name" value="ALIPHATIC SULFONATES IMPORT ATP-BINDING PROTEIN SSUB 2"/>
    <property type="match status" value="1"/>
</dbReference>
<protein>
    <submittedName>
        <fullName evidence="7">ABC transporter related protein</fullName>
    </submittedName>
</protein>
<dbReference type="InterPro" id="IPR050166">
    <property type="entry name" value="ABC_transporter_ATP-bind"/>
</dbReference>
<dbReference type="CDD" id="cd03293">
    <property type="entry name" value="ABC_NrtD_SsuB_transporters"/>
    <property type="match status" value="1"/>
</dbReference>
<dbReference type="AlphaFoldDB" id="E0UIV4"/>
<accession>E0UIV4</accession>
<dbReference type="HOGENOM" id="CLU_000604_1_22_3"/>
<dbReference type="InterPro" id="IPR027417">
    <property type="entry name" value="P-loop_NTPase"/>
</dbReference>
<dbReference type="PANTHER" id="PTHR42788">
    <property type="entry name" value="TAURINE IMPORT ATP-BINDING PROTEIN-RELATED"/>
    <property type="match status" value="1"/>
</dbReference>
<dbReference type="InterPro" id="IPR017871">
    <property type="entry name" value="ABC_transporter-like_CS"/>
</dbReference>
<dbReference type="SUPFAM" id="SSF52540">
    <property type="entry name" value="P-loop containing nucleoside triphosphate hydrolases"/>
    <property type="match status" value="1"/>
</dbReference>
<evidence type="ECO:0000256" key="2">
    <source>
        <dbReference type="ARBA" id="ARBA00009440"/>
    </source>
</evidence>
<name>E0UIV4_GLOV7</name>
<gene>
    <name evidence="7" type="ordered locus">Cyan7822_1415</name>
</gene>
<dbReference type="STRING" id="497965.Cyan7822_1415"/>
<dbReference type="KEGG" id="cyj:Cyan7822_1415"/>
<dbReference type="Pfam" id="PF00005">
    <property type="entry name" value="ABC_tran"/>
    <property type="match status" value="1"/>
</dbReference>
<dbReference type="EMBL" id="CP002198">
    <property type="protein sequence ID" value="ADN13413.1"/>
    <property type="molecule type" value="Genomic_DNA"/>
</dbReference>
<reference evidence="8" key="1">
    <citation type="journal article" date="2011" name="MBio">
        <title>Novel metabolic attributes of the genus Cyanothece, comprising a group of unicellular nitrogen-fixing Cyanobacteria.</title>
        <authorList>
            <person name="Bandyopadhyay A."/>
            <person name="Elvitigala T."/>
            <person name="Welsh E."/>
            <person name="Stockel J."/>
            <person name="Liberton M."/>
            <person name="Min H."/>
            <person name="Sherman L.A."/>
            <person name="Pakrasi H.B."/>
        </authorList>
    </citation>
    <scope>NUCLEOTIDE SEQUENCE [LARGE SCALE GENOMIC DNA]</scope>
    <source>
        <strain evidence="8">PCC 7822</strain>
    </source>
</reference>
<evidence type="ECO:0000256" key="1">
    <source>
        <dbReference type="ARBA" id="ARBA00004417"/>
    </source>
</evidence>
<keyword evidence="5" id="KW-0067">ATP-binding</keyword>
<dbReference type="GO" id="GO:0005524">
    <property type="term" value="F:ATP binding"/>
    <property type="evidence" value="ECO:0007669"/>
    <property type="project" value="UniProtKB-KW"/>
</dbReference>
<keyword evidence="4" id="KW-0547">Nucleotide-binding</keyword>
<keyword evidence="3" id="KW-0813">Transport</keyword>
<evidence type="ECO:0000259" key="6">
    <source>
        <dbReference type="PROSITE" id="PS50893"/>
    </source>
</evidence>
<feature type="domain" description="ABC transporter" evidence="6">
    <location>
        <begin position="2"/>
        <end position="228"/>
    </location>
</feature>
<dbReference type="SMART" id="SM00382">
    <property type="entry name" value="AAA"/>
    <property type="match status" value="1"/>
</dbReference>
<evidence type="ECO:0000313" key="8">
    <source>
        <dbReference type="Proteomes" id="UP000008206"/>
    </source>
</evidence>
<dbReference type="Proteomes" id="UP000008206">
    <property type="component" value="Chromosome"/>
</dbReference>
<dbReference type="InterPro" id="IPR003439">
    <property type="entry name" value="ABC_transporter-like_ATP-bd"/>
</dbReference>
<dbReference type="eggNOG" id="COG1116">
    <property type="taxonomic scope" value="Bacteria"/>
</dbReference>
<sequence>MLRLEKVSKRFSNGFLALDNINLEVNKGEIISLVGTSGCGKSTLLRIIAGLEYPTLGHVFIDDEPIKKPHPKIGIIFQEPRLMPWLTVEKNVQFGLETLPKSQQKSLTALILARVGLREFSKALPRQLSGGMAQRVAIARALITQPSILLLDEPFSALDAFIRKSLQDHLLEIWQYDKPTMILVTHDIEEALLLSDRIMIFRGNPGHIHQEISINIPRPRHSTELAITQSKEQILKALDLSNQKKLEYTQILN</sequence>
<dbReference type="PROSITE" id="PS00211">
    <property type="entry name" value="ABC_TRANSPORTER_1"/>
    <property type="match status" value="1"/>
</dbReference>
<dbReference type="InterPro" id="IPR003593">
    <property type="entry name" value="AAA+_ATPase"/>
</dbReference>
<dbReference type="PROSITE" id="PS50893">
    <property type="entry name" value="ABC_TRANSPORTER_2"/>
    <property type="match status" value="1"/>
</dbReference>
<comment type="subcellular location">
    <subcellularLocation>
        <location evidence="1">Cell inner membrane</location>
        <topology evidence="1">Peripheral membrane protein</topology>
    </subcellularLocation>
</comment>
<evidence type="ECO:0000256" key="3">
    <source>
        <dbReference type="ARBA" id="ARBA00022448"/>
    </source>
</evidence>
<evidence type="ECO:0000256" key="4">
    <source>
        <dbReference type="ARBA" id="ARBA00022741"/>
    </source>
</evidence>
<dbReference type="GO" id="GO:0005886">
    <property type="term" value="C:plasma membrane"/>
    <property type="evidence" value="ECO:0007669"/>
    <property type="project" value="UniProtKB-SubCell"/>
</dbReference>
<dbReference type="Gene3D" id="3.40.50.300">
    <property type="entry name" value="P-loop containing nucleotide triphosphate hydrolases"/>
    <property type="match status" value="1"/>
</dbReference>
<dbReference type="RefSeq" id="WP_013321520.1">
    <property type="nucleotide sequence ID" value="NC_014501.1"/>
</dbReference>
<dbReference type="OrthoDB" id="450403at2"/>
<evidence type="ECO:0000313" key="7">
    <source>
        <dbReference type="EMBL" id="ADN13413.1"/>
    </source>
</evidence>
<comment type="similarity">
    <text evidence="2">Belongs to the ABC transporter superfamily. Nitrate/nitrite/cyanate uptake transporter (NitT) (TC 3.A.1.16) family.</text>
</comment>
<proteinExistence type="inferred from homology"/>
<keyword evidence="8" id="KW-1185">Reference proteome</keyword>
<evidence type="ECO:0000256" key="5">
    <source>
        <dbReference type="ARBA" id="ARBA00022840"/>
    </source>
</evidence>
<organism evidence="7 8">
    <name type="scientific">Gloeothece verrucosa (strain PCC 7822)</name>
    <name type="common">Cyanothece sp. (strain PCC 7822)</name>
    <dbReference type="NCBI Taxonomy" id="497965"/>
    <lineage>
        <taxon>Bacteria</taxon>
        <taxon>Bacillati</taxon>
        <taxon>Cyanobacteriota</taxon>
        <taxon>Cyanophyceae</taxon>
        <taxon>Oscillatoriophycideae</taxon>
        <taxon>Chroococcales</taxon>
        <taxon>Aphanothecaceae</taxon>
        <taxon>Gloeothece</taxon>
        <taxon>Gloeothece verrucosa</taxon>
    </lineage>
</organism>
<dbReference type="GO" id="GO:0016887">
    <property type="term" value="F:ATP hydrolysis activity"/>
    <property type="evidence" value="ECO:0007669"/>
    <property type="project" value="InterPro"/>
</dbReference>